<dbReference type="GO" id="GO:0003677">
    <property type="term" value="F:DNA binding"/>
    <property type="evidence" value="ECO:0007669"/>
    <property type="project" value="InterPro"/>
</dbReference>
<dbReference type="CDD" id="cd00093">
    <property type="entry name" value="HTH_XRE"/>
    <property type="match status" value="1"/>
</dbReference>
<dbReference type="Gene3D" id="1.10.260.40">
    <property type="entry name" value="lambda repressor-like DNA-binding domains"/>
    <property type="match status" value="1"/>
</dbReference>
<accession>A0A1G6A4N7</accession>
<name>A0A1G6A4N7_9BACT</name>
<feature type="domain" description="HTH cro/C1-type" evidence="1">
    <location>
        <begin position="6"/>
        <end position="40"/>
    </location>
</feature>
<dbReference type="PROSITE" id="PS50943">
    <property type="entry name" value="HTH_CROC1"/>
    <property type="match status" value="1"/>
</dbReference>
<organism evidence="2 3">
    <name type="scientific">Desulfonatronum thiosulfatophilum</name>
    <dbReference type="NCBI Taxonomy" id="617002"/>
    <lineage>
        <taxon>Bacteria</taxon>
        <taxon>Pseudomonadati</taxon>
        <taxon>Thermodesulfobacteriota</taxon>
        <taxon>Desulfovibrionia</taxon>
        <taxon>Desulfovibrionales</taxon>
        <taxon>Desulfonatronaceae</taxon>
        <taxon>Desulfonatronum</taxon>
    </lineage>
</organism>
<dbReference type="OrthoDB" id="186585at2"/>
<reference evidence="2 3" key="1">
    <citation type="submission" date="2016-10" db="EMBL/GenBank/DDBJ databases">
        <authorList>
            <person name="de Groot N.N."/>
        </authorList>
    </citation>
    <scope>NUCLEOTIDE SEQUENCE [LARGE SCALE GENOMIC DNA]</scope>
    <source>
        <strain evidence="2 3">ASO4-2</strain>
    </source>
</reference>
<dbReference type="Proteomes" id="UP000198771">
    <property type="component" value="Unassembled WGS sequence"/>
</dbReference>
<dbReference type="RefSeq" id="WP_092116214.1">
    <property type="nucleotide sequence ID" value="NZ_FMXO01000001.1"/>
</dbReference>
<proteinExistence type="predicted"/>
<dbReference type="SUPFAM" id="SSF47413">
    <property type="entry name" value="lambda repressor-like DNA-binding domains"/>
    <property type="match status" value="1"/>
</dbReference>
<dbReference type="STRING" id="617002.SAMN05660653_00149"/>
<evidence type="ECO:0000313" key="2">
    <source>
        <dbReference type="EMBL" id="SDB03389.1"/>
    </source>
</evidence>
<dbReference type="InterPro" id="IPR001387">
    <property type="entry name" value="Cro/C1-type_HTH"/>
</dbReference>
<protein>
    <submittedName>
        <fullName evidence="2">Helix-turn-helix</fullName>
    </submittedName>
</protein>
<evidence type="ECO:0000259" key="1">
    <source>
        <dbReference type="PROSITE" id="PS50943"/>
    </source>
</evidence>
<dbReference type="Pfam" id="PF01381">
    <property type="entry name" value="HTH_3"/>
    <property type="match status" value="1"/>
</dbReference>
<evidence type="ECO:0000313" key="3">
    <source>
        <dbReference type="Proteomes" id="UP000198771"/>
    </source>
</evidence>
<dbReference type="AlphaFoldDB" id="A0A1G6A4N7"/>
<dbReference type="InterPro" id="IPR010982">
    <property type="entry name" value="Lambda_DNA-bd_dom_sf"/>
</dbReference>
<gene>
    <name evidence="2" type="ORF">SAMN05660653_00149</name>
</gene>
<sequence>MKLKKVKIWMLQKGIKGKDVAEGIGVSRSMVSHWLSGRYSSERIRLWFLAQGCPEGFLAKES</sequence>
<dbReference type="SMART" id="SM00530">
    <property type="entry name" value="HTH_XRE"/>
    <property type="match status" value="1"/>
</dbReference>
<dbReference type="EMBL" id="FMXO01000001">
    <property type="protein sequence ID" value="SDB03389.1"/>
    <property type="molecule type" value="Genomic_DNA"/>
</dbReference>
<keyword evidence="3" id="KW-1185">Reference proteome</keyword>